<organism evidence="1 2">
    <name type="scientific">Anaeromyces robustus</name>
    <dbReference type="NCBI Taxonomy" id="1754192"/>
    <lineage>
        <taxon>Eukaryota</taxon>
        <taxon>Fungi</taxon>
        <taxon>Fungi incertae sedis</taxon>
        <taxon>Chytridiomycota</taxon>
        <taxon>Chytridiomycota incertae sedis</taxon>
        <taxon>Neocallimastigomycetes</taxon>
        <taxon>Neocallimastigales</taxon>
        <taxon>Neocallimastigaceae</taxon>
        <taxon>Anaeromyces</taxon>
    </lineage>
</organism>
<dbReference type="SUPFAM" id="SSF48403">
    <property type="entry name" value="Ankyrin repeat"/>
    <property type="match status" value="1"/>
</dbReference>
<gene>
    <name evidence="1" type="ORF">BCR32DRAFT_306682</name>
</gene>
<dbReference type="SMART" id="SM00248">
    <property type="entry name" value="ANK"/>
    <property type="match status" value="3"/>
</dbReference>
<evidence type="ECO:0000313" key="2">
    <source>
        <dbReference type="Proteomes" id="UP000193944"/>
    </source>
</evidence>
<dbReference type="InterPro" id="IPR002110">
    <property type="entry name" value="Ankyrin_rpt"/>
</dbReference>
<dbReference type="Gene3D" id="1.25.40.20">
    <property type="entry name" value="Ankyrin repeat-containing domain"/>
    <property type="match status" value="1"/>
</dbReference>
<feature type="non-terminal residue" evidence="1">
    <location>
        <position position="1"/>
    </location>
</feature>
<keyword evidence="2" id="KW-1185">Reference proteome</keyword>
<reference evidence="1 2" key="2">
    <citation type="submission" date="2016-08" db="EMBL/GenBank/DDBJ databases">
        <title>Pervasive Adenine N6-methylation of Active Genes in Fungi.</title>
        <authorList>
            <consortium name="DOE Joint Genome Institute"/>
            <person name="Mondo S.J."/>
            <person name="Dannebaum R.O."/>
            <person name="Kuo R.C."/>
            <person name="Labutti K."/>
            <person name="Haridas S."/>
            <person name="Kuo A."/>
            <person name="Salamov A."/>
            <person name="Ahrendt S.R."/>
            <person name="Lipzen A."/>
            <person name="Sullivan W."/>
            <person name="Andreopoulos W.B."/>
            <person name="Clum A."/>
            <person name="Lindquist E."/>
            <person name="Daum C."/>
            <person name="Ramamoorthy G.K."/>
            <person name="Gryganskyi A."/>
            <person name="Culley D."/>
            <person name="Magnuson J.K."/>
            <person name="James T.Y."/>
            <person name="O'Malley M.A."/>
            <person name="Stajich J.E."/>
            <person name="Spatafora J.W."/>
            <person name="Visel A."/>
            <person name="Grigoriev I.V."/>
        </authorList>
    </citation>
    <scope>NUCLEOTIDE SEQUENCE [LARGE SCALE GENOMIC DNA]</scope>
    <source>
        <strain evidence="1 2">S4</strain>
    </source>
</reference>
<dbReference type="AlphaFoldDB" id="A0A1Y1VU59"/>
<dbReference type="Pfam" id="PF12796">
    <property type="entry name" value="Ank_2"/>
    <property type="match status" value="1"/>
</dbReference>
<protein>
    <submittedName>
        <fullName evidence="1">Uncharacterized protein</fullName>
    </submittedName>
</protein>
<dbReference type="EMBL" id="MCFG01000518">
    <property type="protein sequence ID" value="ORX64535.1"/>
    <property type="molecule type" value="Genomic_DNA"/>
</dbReference>
<proteinExistence type="predicted"/>
<accession>A0A1Y1VU59</accession>
<reference evidence="1 2" key="1">
    <citation type="submission" date="2016-08" db="EMBL/GenBank/DDBJ databases">
        <title>A Parts List for Fungal Cellulosomes Revealed by Comparative Genomics.</title>
        <authorList>
            <consortium name="DOE Joint Genome Institute"/>
            <person name="Haitjema C.H."/>
            <person name="Gilmore S.P."/>
            <person name="Henske J.K."/>
            <person name="Solomon K.V."/>
            <person name="De Groot R."/>
            <person name="Kuo A."/>
            <person name="Mondo S.J."/>
            <person name="Salamov A.A."/>
            <person name="Labutti K."/>
            <person name="Zhao Z."/>
            <person name="Chiniquy J."/>
            <person name="Barry K."/>
            <person name="Brewer H.M."/>
            <person name="Purvine S.O."/>
            <person name="Wright A.T."/>
            <person name="Boxma B."/>
            <person name="Van Alen T."/>
            <person name="Hackstein J.H."/>
            <person name="Baker S.E."/>
            <person name="Grigoriev I.V."/>
            <person name="O'Malley M.A."/>
        </authorList>
    </citation>
    <scope>NUCLEOTIDE SEQUENCE [LARGE SCALE GENOMIC DNA]</scope>
    <source>
        <strain evidence="1 2">S4</strain>
    </source>
</reference>
<evidence type="ECO:0000313" key="1">
    <source>
        <dbReference type="EMBL" id="ORX64535.1"/>
    </source>
</evidence>
<dbReference type="Proteomes" id="UP000193944">
    <property type="component" value="Unassembled WGS sequence"/>
</dbReference>
<sequence>NNNNNNNNNINNNNNNNKNFFTKQLLMNSEIMKLIIKKSLLHPTFDFNSIHFEWLVKAINSFRNYDLMKFLIIKSIHHPTFELNQHQHFNFNTILSLGNQYEFESNLIISIIKFLFHLPSLRIIELIDIIPKTILNIKSITVLKYYFNELINSPKFINDLKKNINLKEIFKSIFRTRRIDFIEFIIDYSIQYLSFFNTSHEEIIKNIFINIDKIKKEKDIKFIIEKIFNHPLIEFNTITIKIILTHLNKINNNNHLSIELIFDKLFENKLLLESNTNNINTNTNTNTNNNNNITIEIEIIETILFSLSKIKNQSLIESIIEKLFNYLNFPYEKSFNIIKDINVIEKILLSCIHHNNLFMAHWIFEKITIISKNASNSNLLFEKLLLYSSKINHLEFMSFLIKKLLNLSSLESFEMNQIDLNTFKTFESSFLSLILNSLIKLNHMKLFQYLIKHQELKDYININNKDKNQEYPLITLCFNKYINDWQIFEYLLDYFDINELDDYGYNILYYCIFKEDISTLKRLIDMGININLPSKNNSNVLEDSPINVEIKLKNTEIILLLISHDKIQLNPLWKKKLNYGNYLFKEDQLLIFLIKKN</sequence>
<comment type="caution">
    <text evidence="1">The sequence shown here is derived from an EMBL/GenBank/DDBJ whole genome shotgun (WGS) entry which is preliminary data.</text>
</comment>
<name>A0A1Y1VU59_9FUNG</name>
<dbReference type="InterPro" id="IPR036770">
    <property type="entry name" value="Ankyrin_rpt-contain_sf"/>
</dbReference>